<dbReference type="CTD" id="56623"/>
<evidence type="ECO:0000256" key="7">
    <source>
        <dbReference type="ARBA" id="ARBA00023273"/>
    </source>
</evidence>
<evidence type="ECO:0000313" key="20">
    <source>
        <dbReference type="RefSeq" id="XP_032832265.1"/>
    </source>
</evidence>
<reference evidence="20" key="1">
    <citation type="submission" date="2025-08" db="UniProtKB">
        <authorList>
            <consortium name="RefSeq"/>
        </authorList>
    </citation>
    <scope>IDENTIFICATION</scope>
    <source>
        <tissue evidence="20">Sperm</tissue>
    </source>
</reference>
<comment type="subcellular location">
    <subcellularLocation>
        <location evidence="1">Cell projection</location>
        <location evidence="1">Cilium</location>
    </subcellularLocation>
    <subcellularLocation>
        <location evidence="2">Golgi apparatus</location>
        <location evidence="2">Golgi stack membrane</location>
        <topology evidence="2">Peripheral membrane protein</topology>
        <orientation evidence="2">Cytoplasmic side</orientation>
    </subcellularLocation>
</comment>
<protein>
    <recommendedName>
        <fullName evidence="12">Phosphatidylinositol polyphosphate 5-phosphatase type IV</fullName>
        <ecNumber evidence="4">3.1.3.36</ecNumber>
        <ecNumber evidence="3">3.1.3.86</ecNumber>
    </recommendedName>
    <alternativeName>
        <fullName evidence="15">72 kDa inositol polyphosphate 5-phosphatase</fullName>
    </alternativeName>
    <alternativeName>
        <fullName evidence="14">Inositol polyphosphate-5-phosphatase E</fullName>
    </alternativeName>
    <alternativeName>
        <fullName evidence="13">Phosphatidylinositol 4,5-bisphosphate 5-phosphatase</fullName>
    </alternativeName>
    <alternativeName>
        <fullName evidence="16">Phosphatidylinositol-3,4,5-trisphosphate 5-phosphatase</fullName>
    </alternativeName>
</protein>
<dbReference type="PANTHER" id="PTHR47039:SF1">
    <property type="entry name" value="INOSITOL POLYPHOSPHATE 5-PHOSPHATASE E"/>
    <property type="match status" value="1"/>
</dbReference>
<feature type="compositionally biased region" description="Acidic residues" evidence="17">
    <location>
        <begin position="69"/>
        <end position="79"/>
    </location>
</feature>
<evidence type="ECO:0000256" key="16">
    <source>
        <dbReference type="ARBA" id="ARBA00083336"/>
    </source>
</evidence>
<evidence type="ECO:0000259" key="18">
    <source>
        <dbReference type="SMART" id="SM00128"/>
    </source>
</evidence>
<evidence type="ECO:0000256" key="14">
    <source>
        <dbReference type="ARBA" id="ARBA00079915"/>
    </source>
</evidence>
<evidence type="ECO:0000256" key="1">
    <source>
        <dbReference type="ARBA" id="ARBA00004138"/>
    </source>
</evidence>
<dbReference type="EC" id="3.1.3.86" evidence="3"/>
<name>A0AAJ7XFC1_PETMA</name>
<accession>A0AAJ7XFC1</accession>
<dbReference type="PANTHER" id="PTHR47039">
    <property type="entry name" value="INOSITOL POLYPHOSPHATE 5-PHOSPHATASE E"/>
    <property type="match status" value="1"/>
</dbReference>
<gene>
    <name evidence="20" type="primary">INPP5E</name>
</gene>
<dbReference type="Gene3D" id="3.60.10.10">
    <property type="entry name" value="Endonuclease/exonuclease/phosphatase"/>
    <property type="match status" value="1"/>
</dbReference>
<comment type="catalytic activity">
    <reaction evidence="10">
        <text>a 1,2-diacyl-sn-glycero-3-phospho-(1D-myo-inositol-3,5-bisphosphate) + H2O = a 1,2-diacyl-sn-glycero-3-phospho-(1D-myo-inositol-3-phosphate) + phosphate</text>
        <dbReference type="Rhea" id="RHEA:32955"/>
        <dbReference type="ChEBI" id="CHEBI:15377"/>
        <dbReference type="ChEBI" id="CHEBI:43474"/>
        <dbReference type="ChEBI" id="CHEBI:57923"/>
        <dbReference type="ChEBI" id="CHEBI:58088"/>
    </reaction>
    <physiologicalReaction direction="left-to-right" evidence="10">
        <dbReference type="Rhea" id="RHEA:32956"/>
    </physiologicalReaction>
</comment>
<feature type="compositionally biased region" description="Pro residues" evidence="17">
    <location>
        <begin position="368"/>
        <end position="395"/>
    </location>
</feature>
<keyword evidence="7" id="KW-0966">Cell projection</keyword>
<dbReference type="RefSeq" id="XP_032832265.1">
    <property type="nucleotide sequence ID" value="XM_032976374.1"/>
</dbReference>
<dbReference type="Proteomes" id="UP001318040">
    <property type="component" value="Chromosome 59"/>
</dbReference>
<dbReference type="EC" id="3.1.3.36" evidence="4"/>
<dbReference type="SMART" id="SM00128">
    <property type="entry name" value="IPPc"/>
    <property type="match status" value="1"/>
</dbReference>
<evidence type="ECO:0000256" key="3">
    <source>
        <dbReference type="ARBA" id="ARBA00012981"/>
    </source>
</evidence>
<dbReference type="GO" id="GO:0046856">
    <property type="term" value="P:phosphatidylinositol dephosphorylation"/>
    <property type="evidence" value="ECO:0007669"/>
    <property type="project" value="InterPro"/>
</dbReference>
<dbReference type="GO" id="GO:0005929">
    <property type="term" value="C:cilium"/>
    <property type="evidence" value="ECO:0007669"/>
    <property type="project" value="UniProtKB-SubCell"/>
</dbReference>
<evidence type="ECO:0000256" key="2">
    <source>
        <dbReference type="ARBA" id="ARBA00004344"/>
    </source>
</evidence>
<sequence length="811" mass="87265">MECEPRHATAKDPAPLGNGGGRADAVAWTLPPGERPARSRRGGAVGGGDTDAAGGACGEMPAAPPEGAVGEEGEEDTAEMQDPARSGEAVRGGDVGGDGLPSRGSACRPGPATVQRQQQLQRQQQQEEEEDEQQHQQQDQQERQTQPEQQQQQHQQLQQEQQQHQQQEQQTQQQTQQQQQLTQQQLQYQQQQAGPLMRFCPRPPLEPKPARATPDSGDAGNRGWRRKTRGVASKLRAMAELRAAAASAGASVAATVTAITTSNTTPSNGGVCASADDAGARPGEAVRSSPALPGLALGRTRGAAPRGLPRRGSGSCLASGPGVDGVFRLGRHSSQLSLGCHAEPESPGAGAGRELESRSLPPLAATTPPTPTPPPTAPPPLSSPPGPRGPGPPPVSRWAGAASDSRLLVQLRGSRAWAAPASLPCSPAAPGALPPIPTQRARSRSFLDGSLLAGGSLLGADELERHVPQRRLRVFVGTWNMQGRRSLPASLDDFLLPAEAPFLQDAYVVGVQEAAPDRREWEVRLQETLGPSHVLLYSAVHGVLHLAVLLRRDLIWFCSEVEHATVTTRAVSQIKTKGAVAVAFTFFGTSFLFVTSHLTSGDSKVMERILDYNKIIESLTLPRVVPLTNAYQQDSADVTSRFDVVFWCGDLNFRLDLERAEAEALAQSGSHGDLDRLLAHDQLTPKLRDGSVFRGFSEALILFPPTYKYDVGADTFDSSTKKRVPSYTDRVLCRARVPGEVNSLLYTSCRSIRTSDHRPVFALYSVKLRPGRDNIPLSAGKFVRDVYLEANRRRVQRSQRQLRPSTVCSLS</sequence>
<feature type="compositionally biased region" description="Basic and acidic residues" evidence="17">
    <location>
        <begin position="1"/>
        <end position="10"/>
    </location>
</feature>
<dbReference type="InterPro" id="IPR000300">
    <property type="entry name" value="IPPc"/>
</dbReference>
<evidence type="ECO:0000256" key="9">
    <source>
        <dbReference type="ARBA" id="ARBA00050516"/>
    </source>
</evidence>
<evidence type="ECO:0000256" key="11">
    <source>
        <dbReference type="ARBA" id="ARBA00061856"/>
    </source>
</evidence>
<dbReference type="SUPFAM" id="SSF56219">
    <property type="entry name" value="DNase I-like"/>
    <property type="match status" value="1"/>
</dbReference>
<proteinExistence type="predicted"/>
<evidence type="ECO:0000256" key="6">
    <source>
        <dbReference type="ARBA" id="ARBA00023098"/>
    </source>
</evidence>
<evidence type="ECO:0000256" key="4">
    <source>
        <dbReference type="ARBA" id="ARBA00013044"/>
    </source>
</evidence>
<dbReference type="KEGG" id="pmrn:116955352"/>
<feature type="compositionally biased region" description="Low complexity" evidence="17">
    <location>
        <begin position="291"/>
        <end position="312"/>
    </location>
</feature>
<comment type="subunit">
    <text evidence="11">Interacts (when prenylated) with PDE6D; this is important for normal location in cilia.</text>
</comment>
<evidence type="ECO:0000256" key="17">
    <source>
        <dbReference type="SAM" id="MobiDB-lite"/>
    </source>
</evidence>
<evidence type="ECO:0000256" key="10">
    <source>
        <dbReference type="ARBA" id="ARBA00052324"/>
    </source>
</evidence>
<feature type="compositionally biased region" description="Low complexity" evidence="17">
    <location>
        <begin position="50"/>
        <end position="68"/>
    </location>
</feature>
<dbReference type="InterPro" id="IPR053321">
    <property type="entry name" value="IPP-5-Phosphatase_Type_IV"/>
</dbReference>
<evidence type="ECO:0000256" key="5">
    <source>
        <dbReference type="ARBA" id="ARBA00022801"/>
    </source>
</evidence>
<evidence type="ECO:0000313" key="19">
    <source>
        <dbReference type="Proteomes" id="UP001318040"/>
    </source>
</evidence>
<comment type="catalytic activity">
    <reaction evidence="9">
        <text>a 1,2-diacyl-sn-glycero-3-phospho-(1D-myo-inositol-4,5-bisphosphate) + H2O = a 1,2-diacyl-sn-glycero-3-phospho-(1D-myo-inositol 4-phosphate) + phosphate</text>
        <dbReference type="Rhea" id="RHEA:22764"/>
        <dbReference type="ChEBI" id="CHEBI:15377"/>
        <dbReference type="ChEBI" id="CHEBI:43474"/>
        <dbReference type="ChEBI" id="CHEBI:58178"/>
        <dbReference type="ChEBI" id="CHEBI:58456"/>
        <dbReference type="EC" id="3.1.3.36"/>
    </reaction>
    <physiologicalReaction direction="left-to-right" evidence="9">
        <dbReference type="Rhea" id="RHEA:22765"/>
    </physiologicalReaction>
</comment>
<dbReference type="FunFam" id="3.60.10.10:FF:000039">
    <property type="entry name" value="72 kDa inositol polyphosphate 5-phosphatase"/>
    <property type="match status" value="1"/>
</dbReference>
<dbReference type="GO" id="GO:0032580">
    <property type="term" value="C:Golgi cisterna membrane"/>
    <property type="evidence" value="ECO:0007669"/>
    <property type="project" value="UniProtKB-SubCell"/>
</dbReference>
<dbReference type="AlphaFoldDB" id="A0AAJ7XFC1"/>
<keyword evidence="6" id="KW-0443">Lipid metabolism</keyword>
<evidence type="ECO:0000256" key="15">
    <source>
        <dbReference type="ARBA" id="ARBA00080252"/>
    </source>
</evidence>
<evidence type="ECO:0000256" key="8">
    <source>
        <dbReference type="ARBA" id="ARBA00023377"/>
    </source>
</evidence>
<feature type="compositionally biased region" description="Low complexity" evidence="17">
    <location>
        <begin position="135"/>
        <end position="192"/>
    </location>
</feature>
<dbReference type="GO" id="GO:0034485">
    <property type="term" value="F:phosphatidylinositol-3,4,5-trisphosphate 5-phosphatase activity"/>
    <property type="evidence" value="ECO:0007669"/>
    <property type="project" value="UniProtKB-EC"/>
</dbReference>
<feature type="region of interest" description="Disordered" evidence="17">
    <location>
        <begin position="1"/>
        <end position="231"/>
    </location>
</feature>
<feature type="compositionally biased region" description="Low complexity" evidence="17">
    <location>
        <begin position="115"/>
        <end position="124"/>
    </location>
</feature>
<dbReference type="GO" id="GO:0004439">
    <property type="term" value="F:phosphatidylinositol-4,5-bisphosphate 5-phosphatase activity"/>
    <property type="evidence" value="ECO:0007669"/>
    <property type="project" value="UniProtKB-EC"/>
</dbReference>
<feature type="region of interest" description="Disordered" evidence="17">
    <location>
        <begin position="360"/>
        <end position="399"/>
    </location>
</feature>
<feature type="domain" description="Inositol polyphosphate-related phosphatase" evidence="18">
    <location>
        <begin position="470"/>
        <end position="772"/>
    </location>
</feature>
<organism evidence="19 20">
    <name type="scientific">Petromyzon marinus</name>
    <name type="common">Sea lamprey</name>
    <dbReference type="NCBI Taxonomy" id="7757"/>
    <lineage>
        <taxon>Eukaryota</taxon>
        <taxon>Metazoa</taxon>
        <taxon>Chordata</taxon>
        <taxon>Craniata</taxon>
        <taxon>Vertebrata</taxon>
        <taxon>Cyclostomata</taxon>
        <taxon>Hyperoartia</taxon>
        <taxon>Petromyzontiformes</taxon>
        <taxon>Petromyzontidae</taxon>
        <taxon>Petromyzon</taxon>
    </lineage>
</organism>
<evidence type="ECO:0000256" key="13">
    <source>
        <dbReference type="ARBA" id="ARBA00075837"/>
    </source>
</evidence>
<evidence type="ECO:0000256" key="12">
    <source>
        <dbReference type="ARBA" id="ARBA00068933"/>
    </source>
</evidence>
<keyword evidence="19" id="KW-1185">Reference proteome</keyword>
<feature type="region of interest" description="Disordered" evidence="17">
    <location>
        <begin position="261"/>
        <end position="320"/>
    </location>
</feature>
<dbReference type="InterPro" id="IPR036691">
    <property type="entry name" value="Endo/exonu/phosph_ase_sf"/>
</dbReference>
<dbReference type="Pfam" id="PF22669">
    <property type="entry name" value="Exo_endo_phos2"/>
    <property type="match status" value="1"/>
</dbReference>
<keyword evidence="5" id="KW-0378">Hydrolase</keyword>
<comment type="catalytic activity">
    <reaction evidence="8">
        <text>a 1,2-diacyl-sn-glycero-3-phospho-(1D-myo-inositol-3,4,5-trisphosphate) + H2O = a 1,2-diacyl-sn-glycero-3-phospho-(1D-myo-inositol-3,4-bisphosphate) + phosphate</text>
        <dbReference type="Rhea" id="RHEA:25528"/>
        <dbReference type="ChEBI" id="CHEBI:15377"/>
        <dbReference type="ChEBI" id="CHEBI:43474"/>
        <dbReference type="ChEBI" id="CHEBI:57658"/>
        <dbReference type="ChEBI" id="CHEBI:57836"/>
        <dbReference type="EC" id="3.1.3.86"/>
    </reaction>
    <physiologicalReaction direction="left-to-right" evidence="8">
        <dbReference type="Rhea" id="RHEA:25529"/>
    </physiologicalReaction>
</comment>